<protein>
    <recommendedName>
        <fullName evidence="4">DUF2207 domain-containing protein</fullName>
    </recommendedName>
</protein>
<proteinExistence type="predicted"/>
<sequence>MSSAGTGTTNIADGSATVGIQAETVHGDVHVYQVPPGASPEERFEVGLRCLSGGMSGKAREHIGEAVMDGYVTSRSCFYMLLALLSGRTLQQVPKEDLAPLVIAQQKLTGNVEDEWTHAIKVINRLLASLHERDVDFSAIEERLSELKDDRRTEIVRHLEMFLRGSIRDAMWVRALDAAKRDRCDRGRLERVWKFFQPEPIGPRVRLPRPPDTTIGSWMSSMTTTAITLAAIGHIAVHAWRHSWPAATLALALVTAGSYACGREGVEWRFRAERLRAKDSERQAVRKPPPEGFASRIDRQFAEYFARYVPRNTDRGEWLAQTAGVRQALRDEVVELYRESRVDAKRVAWLVRYLVSDVKDRWQRGELWEYRDRLKVPASMKARFALGVVALGIGVPWLIWGGLNIAPLSVVGAAIIALAAGGLAARGWSHIVLERKRYAADQEEADRLLKDRQAAFMRWRRKLSDKPDDREMARWLDCDRKALTEEAMQHYKLKPHDVIAHAFIEAPSTPYKRAHVPKGPWRYSRYEILVFLLTADGVRQMTVDLDFEKATFHNRRRINYRYDAVAAVQASEADDGHRTFELTLVNGHPITVQVTGPPPKSGVDAEDDARTVSQATLDTAGLGNTLHVLEGVAAEGKEWINLEREREQDRLADIMLTMHGDVG</sequence>
<evidence type="ECO:0000313" key="3">
    <source>
        <dbReference type="Proteomes" id="UP001432011"/>
    </source>
</evidence>
<evidence type="ECO:0000256" key="1">
    <source>
        <dbReference type="SAM" id="Phobius"/>
    </source>
</evidence>
<name>A0ABZ1SUZ2_9ACTN</name>
<feature type="transmembrane region" description="Helical" evidence="1">
    <location>
        <begin position="243"/>
        <end position="261"/>
    </location>
</feature>
<dbReference type="Proteomes" id="UP001432011">
    <property type="component" value="Chromosome"/>
</dbReference>
<keyword evidence="1" id="KW-1133">Transmembrane helix</keyword>
<dbReference type="EMBL" id="CP108085">
    <property type="protein sequence ID" value="WUP76188.1"/>
    <property type="molecule type" value="Genomic_DNA"/>
</dbReference>
<feature type="transmembrane region" description="Helical" evidence="1">
    <location>
        <begin position="382"/>
        <end position="399"/>
    </location>
</feature>
<feature type="transmembrane region" description="Helical" evidence="1">
    <location>
        <begin position="405"/>
        <end position="428"/>
    </location>
</feature>
<keyword evidence="1" id="KW-0472">Membrane</keyword>
<gene>
    <name evidence="2" type="ORF">OG913_03980</name>
</gene>
<dbReference type="RefSeq" id="WP_328709772.1">
    <property type="nucleotide sequence ID" value="NZ_CP108085.1"/>
</dbReference>
<feature type="transmembrane region" description="Helical" evidence="1">
    <location>
        <begin position="215"/>
        <end position="237"/>
    </location>
</feature>
<keyword evidence="3" id="KW-1185">Reference proteome</keyword>
<accession>A0ABZ1SUZ2</accession>
<organism evidence="2 3">
    <name type="scientific">Microbispora hainanensis</name>
    <dbReference type="NCBI Taxonomy" id="568844"/>
    <lineage>
        <taxon>Bacteria</taxon>
        <taxon>Bacillati</taxon>
        <taxon>Actinomycetota</taxon>
        <taxon>Actinomycetes</taxon>
        <taxon>Streptosporangiales</taxon>
        <taxon>Streptosporangiaceae</taxon>
        <taxon>Microbispora</taxon>
    </lineage>
</organism>
<evidence type="ECO:0008006" key="4">
    <source>
        <dbReference type="Google" id="ProtNLM"/>
    </source>
</evidence>
<reference evidence="2" key="1">
    <citation type="submission" date="2022-10" db="EMBL/GenBank/DDBJ databases">
        <title>The complete genomes of actinobacterial strains from the NBC collection.</title>
        <authorList>
            <person name="Joergensen T.S."/>
            <person name="Alvarez Arevalo M."/>
            <person name="Sterndorff E.B."/>
            <person name="Faurdal D."/>
            <person name="Vuksanovic O."/>
            <person name="Mourched A.-S."/>
            <person name="Charusanti P."/>
            <person name="Shaw S."/>
            <person name="Blin K."/>
            <person name="Weber T."/>
        </authorList>
    </citation>
    <scope>NUCLEOTIDE SEQUENCE</scope>
    <source>
        <strain evidence="2">NBC_00254</strain>
    </source>
</reference>
<keyword evidence="1" id="KW-0812">Transmembrane</keyword>
<evidence type="ECO:0000313" key="2">
    <source>
        <dbReference type="EMBL" id="WUP76188.1"/>
    </source>
</evidence>